<sequence>MFIFSYKHSKSKICTFLAWVTNFIQEIQRKTPSKKIISKQQITINPKKNS</sequence>
<protein>
    <submittedName>
        <fullName evidence="1">Uncharacterized protein</fullName>
    </submittedName>
</protein>
<gene>
    <name evidence="1" type="ORF">Sylvanvirus13_13</name>
</gene>
<accession>A0A3G5AIB0</accession>
<evidence type="ECO:0000313" key="1">
    <source>
        <dbReference type="EMBL" id="AYV86906.1"/>
    </source>
</evidence>
<organism evidence="1">
    <name type="scientific">Sylvanvirus sp</name>
    <dbReference type="NCBI Taxonomy" id="2487774"/>
    <lineage>
        <taxon>Viruses</taxon>
    </lineage>
</organism>
<proteinExistence type="predicted"/>
<name>A0A3G5AIB0_9VIRU</name>
<dbReference type="EMBL" id="MK072519">
    <property type="protein sequence ID" value="AYV86906.1"/>
    <property type="molecule type" value="Genomic_DNA"/>
</dbReference>
<reference evidence="1" key="1">
    <citation type="submission" date="2018-10" db="EMBL/GenBank/DDBJ databases">
        <title>Hidden diversity of soil giant viruses.</title>
        <authorList>
            <person name="Schulz F."/>
            <person name="Alteio L."/>
            <person name="Goudeau D."/>
            <person name="Ryan E.M."/>
            <person name="Malmstrom R.R."/>
            <person name="Blanchard J."/>
            <person name="Woyke T."/>
        </authorList>
    </citation>
    <scope>NUCLEOTIDE SEQUENCE</scope>
    <source>
        <strain evidence="1">SYV1</strain>
    </source>
</reference>